<dbReference type="GO" id="GO:0004601">
    <property type="term" value="F:peroxidase activity"/>
    <property type="evidence" value="ECO:0007669"/>
    <property type="project" value="InterPro"/>
</dbReference>
<organism evidence="1">
    <name type="scientific">Symploca sp. SIO1C4</name>
    <dbReference type="NCBI Taxonomy" id="2607765"/>
    <lineage>
        <taxon>Bacteria</taxon>
        <taxon>Bacillati</taxon>
        <taxon>Cyanobacteriota</taxon>
        <taxon>Cyanophyceae</taxon>
        <taxon>Coleofasciculales</taxon>
        <taxon>Coleofasciculaceae</taxon>
        <taxon>Symploca</taxon>
    </lineage>
</organism>
<sequence length="253" mass="28382">MAIFRISGCVIDRKTRRGISGLRIEAWDKDLILDDLVGSTISDSEGTFQIEFDGSYFQEAGLNKQPDLFFKVFHKNKLFTDTKDSVLWNVKAQNTQITLELDAPSLKETEASEVRHGMVSLRSGTVPHSPFHESGRFGRIFPYLPVYENSDQFLTKLGKTGGLMDEGFEDDTAAESTTIPAGFTFFGQFIDHDITFDTTSSLERQNDPTAIRNFRTPILELDSVYGLRDPRRHAPDLRPWIPACAGMTFVGGT</sequence>
<evidence type="ECO:0000313" key="1">
    <source>
        <dbReference type="EMBL" id="NER31726.1"/>
    </source>
</evidence>
<dbReference type="GO" id="GO:0020037">
    <property type="term" value="F:heme binding"/>
    <property type="evidence" value="ECO:0007669"/>
    <property type="project" value="InterPro"/>
</dbReference>
<dbReference type="Gene3D" id="2.60.40.3330">
    <property type="match status" value="1"/>
</dbReference>
<proteinExistence type="predicted"/>
<name>A0A6B3NDZ9_9CYAN</name>
<dbReference type="GO" id="GO:0006979">
    <property type="term" value="P:response to oxidative stress"/>
    <property type="evidence" value="ECO:0007669"/>
    <property type="project" value="InterPro"/>
</dbReference>
<dbReference type="EMBL" id="JAAHFQ010000915">
    <property type="protein sequence ID" value="NER31726.1"/>
    <property type="molecule type" value="Genomic_DNA"/>
</dbReference>
<dbReference type="InterPro" id="IPR010255">
    <property type="entry name" value="Haem_peroxidase_sf"/>
</dbReference>
<accession>A0A6B3NDZ9</accession>
<feature type="non-terminal residue" evidence="1">
    <location>
        <position position="253"/>
    </location>
</feature>
<comment type="caution">
    <text evidence="1">The sequence shown here is derived from an EMBL/GenBank/DDBJ whole genome shotgun (WGS) entry which is preliminary data.</text>
</comment>
<dbReference type="SUPFAM" id="SSF48113">
    <property type="entry name" value="Heme-dependent peroxidases"/>
    <property type="match status" value="1"/>
</dbReference>
<protein>
    <recommendedName>
        <fullName evidence="2">Peroxidase</fullName>
    </recommendedName>
</protein>
<dbReference type="AlphaFoldDB" id="A0A6B3NDZ9"/>
<evidence type="ECO:0008006" key="2">
    <source>
        <dbReference type="Google" id="ProtNLM"/>
    </source>
</evidence>
<reference evidence="1" key="1">
    <citation type="submission" date="2019-11" db="EMBL/GenBank/DDBJ databases">
        <title>Genomic insights into an expanded diversity of filamentous marine cyanobacteria reveals the extraordinary biosynthetic potential of Moorea and Okeania.</title>
        <authorList>
            <person name="Ferreira Leao T."/>
            <person name="Wang M."/>
            <person name="Moss N."/>
            <person name="Da Silva R."/>
            <person name="Sanders J."/>
            <person name="Nurk S."/>
            <person name="Gurevich A."/>
            <person name="Humphrey G."/>
            <person name="Reher R."/>
            <person name="Zhu Q."/>
            <person name="Belda-Ferre P."/>
            <person name="Glukhov E."/>
            <person name="Rex R."/>
            <person name="Dorrestein P.C."/>
            <person name="Knight R."/>
            <person name="Pevzner P."/>
            <person name="Gerwick W.H."/>
            <person name="Gerwick L."/>
        </authorList>
    </citation>
    <scope>NUCLEOTIDE SEQUENCE</scope>
    <source>
        <strain evidence="1">SIO1C4</strain>
    </source>
</reference>
<dbReference type="InterPro" id="IPR038479">
    <property type="entry name" value="Transthyretin-like_sf"/>
</dbReference>
<gene>
    <name evidence="1" type="ORF">F6J89_29965</name>
</gene>